<organism evidence="6">
    <name type="scientific">Cuerna arida</name>
    <dbReference type="NCBI Taxonomy" id="1464854"/>
    <lineage>
        <taxon>Eukaryota</taxon>
        <taxon>Metazoa</taxon>
        <taxon>Ecdysozoa</taxon>
        <taxon>Arthropoda</taxon>
        <taxon>Hexapoda</taxon>
        <taxon>Insecta</taxon>
        <taxon>Pterygota</taxon>
        <taxon>Neoptera</taxon>
        <taxon>Paraneoptera</taxon>
        <taxon>Hemiptera</taxon>
        <taxon>Auchenorrhyncha</taxon>
        <taxon>Membracoidea</taxon>
        <taxon>Cicadellidae</taxon>
        <taxon>Cicadellinae</taxon>
        <taxon>Proconiini</taxon>
        <taxon>Cuerna</taxon>
    </lineage>
</organism>
<dbReference type="PROSITE" id="PS50263">
    <property type="entry name" value="CN_HYDROLASE"/>
    <property type="match status" value="1"/>
</dbReference>
<dbReference type="SUPFAM" id="SSF56317">
    <property type="entry name" value="Carbon-nitrogen hydrolase"/>
    <property type="match status" value="1"/>
</dbReference>
<evidence type="ECO:0000259" key="5">
    <source>
        <dbReference type="PROSITE" id="PS50263"/>
    </source>
</evidence>
<feature type="domain" description="CN hydrolase" evidence="5">
    <location>
        <begin position="41"/>
        <end position="311"/>
    </location>
</feature>
<evidence type="ECO:0000256" key="3">
    <source>
        <dbReference type="ARBA" id="ARBA00022801"/>
    </source>
</evidence>
<sequence length="499" mass="55869">NHISVVCYHHRKSKMAVKCRYSSVLLAVIYLQFTVKSGFSYRAAVVEFAPTQSELEPADTLLDNARRYVDIIKTAVMHNANIVVFPECGLTTIKIPVVRQEIFPFLIEVPAVGTNPCDILDSHKVLQLLSCAAKHNAIYVVVNLSELAHCSVGETDCPPDGCLFYNTNIAFNRSGHIVARYRKTNLFIEPEFSEMKTPDYSWFDTDFGVRFGIFTCFDILFKEPTATLLSKQNITDFVYPTAWFSELPFYSAISVQAGWAYANDVNLLAAGYNNPKNKNTGSGIYEGRDGEVVAHMSHDLATRLLISTVNTKQRGTPSSRTEKITITSSTSVNFQERKLDIDFFHYNLENFTSTIISGPDTNLEYNNEGFTCKISVQVSLTGDGPTYRLVAWSGLRTYGGNKSVYVEFCGVIACPDTQLSSCGYEPNFLSHHVQFSRISIRSVSKKSLFSYPITLTDELLSFPAKVFSFKSQKMIEEFGTNLTSNEISFNFITFALGRV</sequence>
<accession>A0A1B6EM79</accession>
<dbReference type="PANTHER" id="PTHR10609:SF14">
    <property type="entry name" value="BIOTINIDASE"/>
    <property type="match status" value="1"/>
</dbReference>
<reference evidence="6" key="1">
    <citation type="submission" date="2015-11" db="EMBL/GenBank/DDBJ databases">
        <title>De novo transcriptome assembly of four potential Pierce s Disease insect vectors from Arizona vineyards.</title>
        <authorList>
            <person name="Tassone E.E."/>
        </authorList>
    </citation>
    <scope>NUCLEOTIDE SEQUENCE</scope>
</reference>
<keyword evidence="4" id="KW-0325">Glycoprotein</keyword>
<dbReference type="Pfam" id="PF19018">
    <property type="entry name" value="Vanin_C"/>
    <property type="match status" value="1"/>
</dbReference>
<gene>
    <name evidence="6" type="ORF">g.26798</name>
</gene>
<proteinExistence type="inferred from homology"/>
<dbReference type="EMBL" id="GECZ01030756">
    <property type="protein sequence ID" value="JAS39013.1"/>
    <property type="molecule type" value="Transcribed_RNA"/>
</dbReference>
<protein>
    <recommendedName>
        <fullName evidence="5">CN hydrolase domain-containing protein</fullName>
    </recommendedName>
</protein>
<evidence type="ECO:0000256" key="1">
    <source>
        <dbReference type="ARBA" id="ARBA00008225"/>
    </source>
</evidence>
<keyword evidence="2" id="KW-0732">Signal</keyword>
<dbReference type="AlphaFoldDB" id="A0A1B6EM79"/>
<dbReference type="Gene3D" id="3.60.110.10">
    <property type="entry name" value="Carbon-nitrogen hydrolase"/>
    <property type="match status" value="1"/>
</dbReference>
<dbReference type="InterPro" id="IPR036526">
    <property type="entry name" value="C-N_Hydrolase_sf"/>
</dbReference>
<comment type="similarity">
    <text evidence="1">Belongs to the carbon-nitrogen hydrolase superfamily. BTD/VNN family.</text>
</comment>
<dbReference type="CDD" id="cd07567">
    <property type="entry name" value="biotinidase_like"/>
    <property type="match status" value="1"/>
</dbReference>
<dbReference type="InterPro" id="IPR012101">
    <property type="entry name" value="Biotinidase-like_euk"/>
</dbReference>
<dbReference type="PANTHER" id="PTHR10609">
    <property type="entry name" value="BIOTINIDASE-RELATED"/>
    <property type="match status" value="1"/>
</dbReference>
<feature type="non-terminal residue" evidence="6">
    <location>
        <position position="1"/>
    </location>
</feature>
<dbReference type="Pfam" id="PF00795">
    <property type="entry name" value="CN_hydrolase"/>
    <property type="match status" value="1"/>
</dbReference>
<dbReference type="InterPro" id="IPR043957">
    <property type="entry name" value="Vanin_C"/>
</dbReference>
<evidence type="ECO:0000313" key="6">
    <source>
        <dbReference type="EMBL" id="JAS39013.1"/>
    </source>
</evidence>
<evidence type="ECO:0000256" key="4">
    <source>
        <dbReference type="ARBA" id="ARBA00023180"/>
    </source>
</evidence>
<dbReference type="InterPro" id="IPR003010">
    <property type="entry name" value="C-N_Hydrolase"/>
</dbReference>
<keyword evidence="3" id="KW-0378">Hydrolase</keyword>
<dbReference type="InterPro" id="IPR040154">
    <property type="entry name" value="Biotinidase/VNN"/>
</dbReference>
<name>A0A1B6EM79_9HEMI</name>
<evidence type="ECO:0000256" key="2">
    <source>
        <dbReference type="ARBA" id="ARBA00022729"/>
    </source>
</evidence>
<dbReference type="GO" id="GO:0016811">
    <property type="term" value="F:hydrolase activity, acting on carbon-nitrogen (but not peptide) bonds, in linear amides"/>
    <property type="evidence" value="ECO:0007669"/>
    <property type="project" value="InterPro"/>
</dbReference>